<reference evidence="2" key="1">
    <citation type="journal article" date="2020" name="Nature">
        <title>Giant virus diversity and host interactions through global metagenomics.</title>
        <authorList>
            <person name="Schulz F."/>
            <person name="Roux S."/>
            <person name="Paez-Espino D."/>
            <person name="Jungbluth S."/>
            <person name="Walsh D.A."/>
            <person name="Denef V.J."/>
            <person name="McMahon K.D."/>
            <person name="Konstantinidis K.T."/>
            <person name="Eloe-Fadrosh E.A."/>
            <person name="Kyrpides N.C."/>
            <person name="Woyke T."/>
        </authorList>
    </citation>
    <scope>NUCLEOTIDE SEQUENCE</scope>
    <source>
        <strain evidence="2">GVMAG-M-3300027791-30</strain>
    </source>
</reference>
<dbReference type="EMBL" id="MN740474">
    <property type="protein sequence ID" value="QHU28849.1"/>
    <property type="molecule type" value="Genomic_DNA"/>
</dbReference>
<proteinExistence type="predicted"/>
<feature type="domain" description="CMP/dCMP-type deaminase" evidence="1">
    <location>
        <begin position="1"/>
        <end position="131"/>
    </location>
</feature>
<dbReference type="InterPro" id="IPR002125">
    <property type="entry name" value="CMP_dCMP_dom"/>
</dbReference>
<accession>A0A6C0LD28</accession>
<protein>
    <recommendedName>
        <fullName evidence="1">CMP/dCMP-type deaminase domain-containing protein</fullName>
    </recommendedName>
</protein>
<dbReference type="AlphaFoldDB" id="A0A6C0LD28"/>
<evidence type="ECO:0000259" key="1">
    <source>
        <dbReference type="PROSITE" id="PS51747"/>
    </source>
</evidence>
<dbReference type="Gene3D" id="3.40.140.10">
    <property type="entry name" value="Cytidine Deaminase, domain 2"/>
    <property type="match status" value="1"/>
</dbReference>
<dbReference type="PROSITE" id="PS51747">
    <property type="entry name" value="CYT_DCMP_DEAMINASES_2"/>
    <property type="match status" value="1"/>
</dbReference>
<dbReference type="GO" id="GO:0003824">
    <property type="term" value="F:catalytic activity"/>
    <property type="evidence" value="ECO:0007669"/>
    <property type="project" value="InterPro"/>
</dbReference>
<organism evidence="2">
    <name type="scientific">viral metagenome</name>
    <dbReference type="NCBI Taxonomy" id="1070528"/>
    <lineage>
        <taxon>unclassified sequences</taxon>
        <taxon>metagenomes</taxon>
        <taxon>organismal metagenomes</taxon>
    </lineage>
</organism>
<name>A0A6C0LD28_9ZZZZ</name>
<dbReference type="Pfam" id="PF00383">
    <property type="entry name" value="dCMP_cyt_deam_1"/>
    <property type="match status" value="1"/>
</dbReference>
<sequence>MRRTFIDEAILSAEKSNLNVANHGAVVVYRGKIVGRGYNKYCVENKNKVNRWSVHAEVDAINNALRKISPDDLRKSSLIVVRKLKEGTQILNKQTLTKSESLVCEEIGYSAPCKNCTNFILRNGLRACYYS</sequence>
<dbReference type="InterPro" id="IPR016193">
    <property type="entry name" value="Cytidine_deaminase-like"/>
</dbReference>
<evidence type="ECO:0000313" key="2">
    <source>
        <dbReference type="EMBL" id="QHU28849.1"/>
    </source>
</evidence>
<dbReference type="SUPFAM" id="SSF53927">
    <property type="entry name" value="Cytidine deaminase-like"/>
    <property type="match status" value="1"/>
</dbReference>